<dbReference type="RefSeq" id="WP_167844791.1">
    <property type="nucleotide sequence ID" value="NZ_JHEG04000001.1"/>
</dbReference>
<name>A0A8S9TDK1_9CYAN</name>
<proteinExistence type="inferred from homology"/>
<evidence type="ECO:0000256" key="2">
    <source>
        <dbReference type="ARBA" id="ARBA00022679"/>
    </source>
</evidence>
<reference evidence="4" key="1">
    <citation type="journal article" date="2015" name="Genome Announc.">
        <title>Draft Genome Sequence of Tolypothrix boutellei Strain VB521301.</title>
        <authorList>
            <person name="Chandrababunaidu M.M."/>
            <person name="Singh D."/>
            <person name="Sen D."/>
            <person name="Bhan S."/>
            <person name="Das S."/>
            <person name="Gupta A."/>
            <person name="Adhikary S.P."/>
            <person name="Tripathy S."/>
        </authorList>
    </citation>
    <scope>NUCLEOTIDE SEQUENCE</scope>
    <source>
        <strain evidence="4">VB521301</strain>
    </source>
</reference>
<keyword evidence="5" id="KW-1185">Reference proteome</keyword>
<protein>
    <submittedName>
        <fullName evidence="4">Acyltransferase</fullName>
    </submittedName>
</protein>
<keyword evidence="2" id="KW-0808">Transferase</keyword>
<dbReference type="PANTHER" id="PTHR23416">
    <property type="entry name" value="SIALIC ACID SYNTHASE-RELATED"/>
    <property type="match status" value="1"/>
</dbReference>
<dbReference type="GO" id="GO:0043886">
    <property type="term" value="F:structural constituent of carboxysome shell"/>
    <property type="evidence" value="ECO:0007669"/>
    <property type="project" value="UniProtKB-ARBA"/>
</dbReference>
<keyword evidence="3" id="KW-0677">Repeat</keyword>
<evidence type="ECO:0000256" key="3">
    <source>
        <dbReference type="ARBA" id="ARBA00022737"/>
    </source>
</evidence>
<dbReference type="Gene3D" id="2.160.10.10">
    <property type="entry name" value="Hexapeptide repeat proteins"/>
    <property type="match status" value="1"/>
</dbReference>
<dbReference type="InterPro" id="IPR001451">
    <property type="entry name" value="Hexapep"/>
</dbReference>
<dbReference type="Proteomes" id="UP000029738">
    <property type="component" value="Unassembled WGS sequence"/>
</dbReference>
<comment type="similarity">
    <text evidence="1">Belongs to the transferase hexapeptide repeat family.</text>
</comment>
<dbReference type="SUPFAM" id="SSF51161">
    <property type="entry name" value="Trimeric LpxA-like enzymes"/>
    <property type="match status" value="1"/>
</dbReference>
<evidence type="ECO:0000313" key="4">
    <source>
        <dbReference type="EMBL" id="KAF3889684.1"/>
    </source>
</evidence>
<evidence type="ECO:0000313" key="5">
    <source>
        <dbReference type="Proteomes" id="UP000029738"/>
    </source>
</evidence>
<dbReference type="CDD" id="cd04647">
    <property type="entry name" value="LbH_MAT_like"/>
    <property type="match status" value="1"/>
</dbReference>
<dbReference type="GO" id="GO:0008374">
    <property type="term" value="F:O-acyltransferase activity"/>
    <property type="evidence" value="ECO:0007669"/>
    <property type="project" value="TreeGrafter"/>
</dbReference>
<dbReference type="GO" id="GO:0031470">
    <property type="term" value="C:carboxysome"/>
    <property type="evidence" value="ECO:0007669"/>
    <property type="project" value="UniProtKB-ARBA"/>
</dbReference>
<accession>A0A8S9TDK1</accession>
<evidence type="ECO:0000256" key="1">
    <source>
        <dbReference type="ARBA" id="ARBA00007274"/>
    </source>
</evidence>
<dbReference type="Pfam" id="PF14602">
    <property type="entry name" value="Hexapep_2"/>
    <property type="match status" value="1"/>
</dbReference>
<keyword evidence="4" id="KW-0012">Acyltransferase</keyword>
<dbReference type="GO" id="GO:0005829">
    <property type="term" value="C:cytosol"/>
    <property type="evidence" value="ECO:0007669"/>
    <property type="project" value="TreeGrafter"/>
</dbReference>
<dbReference type="PANTHER" id="PTHR23416:SF23">
    <property type="entry name" value="ACETYLTRANSFERASE C18B11.09C-RELATED"/>
    <property type="match status" value="1"/>
</dbReference>
<organism evidence="4 5">
    <name type="scientific">Tolypothrix bouteillei VB521301</name>
    <dbReference type="NCBI Taxonomy" id="1479485"/>
    <lineage>
        <taxon>Bacteria</taxon>
        <taxon>Bacillati</taxon>
        <taxon>Cyanobacteriota</taxon>
        <taxon>Cyanophyceae</taxon>
        <taxon>Nostocales</taxon>
        <taxon>Tolypothrichaceae</taxon>
        <taxon>Tolypothrix</taxon>
    </lineage>
</organism>
<gene>
    <name evidence="4" type="ORF">DA73_0400032595</name>
</gene>
<dbReference type="InterPro" id="IPR018357">
    <property type="entry name" value="Hexapep_transf_CS"/>
</dbReference>
<dbReference type="PROSITE" id="PS00101">
    <property type="entry name" value="HEXAPEP_TRANSFERASES"/>
    <property type="match status" value="1"/>
</dbReference>
<comment type="caution">
    <text evidence="4">The sequence shown here is derived from an EMBL/GenBank/DDBJ whole genome shotgun (WGS) entry which is preliminary data.</text>
</comment>
<dbReference type="AlphaFoldDB" id="A0A8S9TDK1"/>
<dbReference type="InterPro" id="IPR011004">
    <property type="entry name" value="Trimer_LpxA-like_sf"/>
</dbReference>
<dbReference type="EMBL" id="JHEG04000001">
    <property type="protein sequence ID" value="KAF3889684.1"/>
    <property type="molecule type" value="Genomic_DNA"/>
</dbReference>
<sequence>MAQVNYQIHLKVFVWPIIKYSCYKNALFKIFKGTMLHKMFFFIKMKFSQWKKTIKYYHLKLYLKSHNIDIKNKNLNLQGEVIIEISKSTKFTIGSNVTLSNCSIYMSDNSELAIGDNSILKGVTIYLEKTSIFQVHKQVLIEQINPFPQNIHLINASIEIGQASRIRCSILAQNGGKVTIGQKTFINQGTQIRCDRSVLIGDYTLISYEVDIFDTNTHCTDWRERRHAITQSPLHTILGEPSPISKPIVIGNDCWIGKRAAILKGVTLGDKTIVGLGAIVTSSIPEESIAYGNPAKWKNQSHSIN</sequence>
<reference evidence="4" key="2">
    <citation type="submission" date="2019-11" db="EMBL/GenBank/DDBJ databases">
        <title>Improved Assembly of Tolypothrix boutellei genome.</title>
        <authorList>
            <person name="Sarangi A.N."/>
            <person name="Mukherjee M."/>
            <person name="Ghosh S."/>
            <person name="Singh D."/>
            <person name="Das A."/>
            <person name="Kant S."/>
            <person name="Prusty A."/>
            <person name="Tripathy S."/>
        </authorList>
    </citation>
    <scope>NUCLEOTIDE SEQUENCE</scope>
    <source>
        <strain evidence="4">VB521301</strain>
    </source>
</reference>
<dbReference type="InterPro" id="IPR051159">
    <property type="entry name" value="Hexapeptide_acetyltransf"/>
</dbReference>